<accession>A0ABV4UP22</accession>
<dbReference type="PROSITE" id="PS51192">
    <property type="entry name" value="HELICASE_ATP_BIND_1"/>
    <property type="match status" value="1"/>
</dbReference>
<keyword evidence="7" id="KW-1185">Reference proteome</keyword>
<evidence type="ECO:0000259" key="3">
    <source>
        <dbReference type="PROSITE" id="PS50966"/>
    </source>
</evidence>
<dbReference type="InterPro" id="IPR014001">
    <property type="entry name" value="Helicase_ATP-bd"/>
</dbReference>
<evidence type="ECO:0000256" key="2">
    <source>
        <dbReference type="PROSITE-ProRule" id="PRU00325"/>
    </source>
</evidence>
<sequence length="1133" mass="123955">MAESAYPLVDAREILRVVGGAAFTRGKAYANSERITDLAWDPAAGELAGRVQGTDPVAYACAVSLVDKKGAWTVSGLRCSCPVGVDCKHGAALLIHSNTLHLRSRDVFFENTAAAATAPAWQESLNGLLGAGSRAAAAAPRTPGRSHAAAERAVLQEMALQFDLQDTTVAAHRQWAPGSGVGHQRAAAHRWRLGVRPMVRSGNGRWVRGNLRWNTISFKTYGLNLDPEQHRWFCQFVPLYRANGQLYFGEDNDWLYLDEFSSPLLWALLAETGDLGIRLIGTRPDAEVRLTAPAAVALAALRDASGAADSPLRLVPTLSIDGGLVELDGHRPAGAIGNHGIYAATDDSAVVLLAPVEGRLDPTELELLRHPEGIEVPAPEIGDFLAKVYPRLGRRVAVVSLDGSVELPEILPPKLVLSVGYPGGDVAELDWNFDYGPMPVDADTRDAESETALENAALAVLEDSPALAGRVLAPRTLRGLDTVDFVRRTLPALGELDGLRIDVTGREPEYRELTESPELTVTTVESERRDWFDLGLVIAVGERRIPFAEILRALSRGQNRMLMPDKTYFSLDHPLFDKLRELVTEAGHLQDRPHELRITRYQASLWEELDALATQTEGPDSWYAGVGSLLNLAEAGPAELPADLHAELRPYQRDGFAWLAMLWRNGLGGVLADDMGLGKTLQTLALILHAKQQWASADPATTAAHLAAAADAPASSSPLVPGPFLVVAPTSVVSNWADEAARFAPGLSVALVADTQARAPHALAALAATHDVVVTSYTLFRLDAEAYHSVAWAGLILDEAQFVKNKATKAHHAARDLDARFKLAITGTPMENNLMELWSIFAIVSPGLFPSAVRYAEEYQRPIEKQGLDEPLARLRRRIRPFMLRRTKSAVVTDLPPKQEQVLHVELTAKHRKIYDTHLQRERQKILRLVEDMDKNRFTIFQSLTLLRMLSLDASLVDAEYDGVPSAKLDVLFEQLEDVLAEGHRALVFSQFTSFLKKAAARLEAEGVEYAYLDGSTRKRSEVIGDFKTGRAPVFLISLKAGGFGLNLTEADYCFLLDPWWNPAAESQAVDRAHRIGQTRNVMVYRMVAKDTIEEKVVALQDAKRQLISSVMDDGEGFGSAMTADDIRDLLKD</sequence>
<dbReference type="Pfam" id="PF00176">
    <property type="entry name" value="SNF2-rel_dom"/>
    <property type="match status" value="1"/>
</dbReference>
<keyword evidence="2" id="KW-0863">Zinc-finger</keyword>
<feature type="domain" description="Helicase ATP-binding" evidence="4">
    <location>
        <begin position="660"/>
        <end position="847"/>
    </location>
</feature>
<dbReference type="InterPro" id="IPR038718">
    <property type="entry name" value="SNF2-like_sf"/>
</dbReference>
<dbReference type="PROSITE" id="PS50966">
    <property type="entry name" value="ZF_SWIM"/>
    <property type="match status" value="1"/>
</dbReference>
<dbReference type="SMART" id="SM00490">
    <property type="entry name" value="HELICc"/>
    <property type="match status" value="1"/>
</dbReference>
<evidence type="ECO:0000313" key="6">
    <source>
        <dbReference type="EMBL" id="MFB0835396.1"/>
    </source>
</evidence>
<protein>
    <submittedName>
        <fullName evidence="6">SNF2-related protein</fullName>
    </submittedName>
</protein>
<evidence type="ECO:0000313" key="7">
    <source>
        <dbReference type="Proteomes" id="UP001575652"/>
    </source>
</evidence>
<dbReference type="InterPro" id="IPR001650">
    <property type="entry name" value="Helicase_C-like"/>
</dbReference>
<feature type="domain" description="SWIM-type" evidence="3">
    <location>
        <begin position="59"/>
        <end position="98"/>
    </location>
</feature>
<comment type="caution">
    <text evidence="6">The sequence shown here is derived from an EMBL/GenBank/DDBJ whole genome shotgun (WGS) entry which is preliminary data.</text>
</comment>
<keyword evidence="2" id="KW-0862">Zinc</keyword>
<dbReference type="CDD" id="cd18012">
    <property type="entry name" value="DEXQc_arch_SWI2_SNF2"/>
    <property type="match status" value="1"/>
</dbReference>
<dbReference type="SUPFAM" id="SSF52540">
    <property type="entry name" value="P-loop containing nucleoside triphosphate hydrolases"/>
    <property type="match status" value="2"/>
</dbReference>
<keyword evidence="1" id="KW-0378">Hydrolase</keyword>
<evidence type="ECO:0000259" key="5">
    <source>
        <dbReference type="PROSITE" id="PS51194"/>
    </source>
</evidence>
<feature type="domain" description="Helicase C-terminal" evidence="5">
    <location>
        <begin position="972"/>
        <end position="1133"/>
    </location>
</feature>
<evidence type="ECO:0000256" key="1">
    <source>
        <dbReference type="ARBA" id="ARBA00022801"/>
    </source>
</evidence>
<dbReference type="InterPro" id="IPR027417">
    <property type="entry name" value="P-loop_NTPase"/>
</dbReference>
<dbReference type="Proteomes" id="UP001575652">
    <property type="component" value="Unassembled WGS sequence"/>
</dbReference>
<reference evidence="6 7" key="1">
    <citation type="submission" date="2024-09" db="EMBL/GenBank/DDBJ databases">
        <authorList>
            <person name="Salinas-Garcia M.A."/>
            <person name="Prieme A."/>
        </authorList>
    </citation>
    <scope>NUCLEOTIDE SEQUENCE [LARGE SCALE GENOMIC DNA]</scope>
    <source>
        <strain evidence="6 7">DSM 21081</strain>
    </source>
</reference>
<dbReference type="RefSeq" id="WP_373972568.1">
    <property type="nucleotide sequence ID" value="NZ_JBHDLJ010000010.1"/>
</dbReference>
<dbReference type="PANTHER" id="PTHR10799">
    <property type="entry name" value="SNF2/RAD54 HELICASE FAMILY"/>
    <property type="match status" value="1"/>
</dbReference>
<dbReference type="EMBL" id="JBHDLJ010000010">
    <property type="protein sequence ID" value="MFB0835396.1"/>
    <property type="molecule type" value="Genomic_DNA"/>
</dbReference>
<dbReference type="Gene3D" id="3.40.50.10810">
    <property type="entry name" value="Tandem AAA-ATPase domain"/>
    <property type="match status" value="1"/>
</dbReference>
<dbReference type="InterPro" id="IPR007527">
    <property type="entry name" value="Znf_SWIM"/>
</dbReference>
<dbReference type="InterPro" id="IPR049730">
    <property type="entry name" value="SNF2/RAD54-like_C"/>
</dbReference>
<evidence type="ECO:0000259" key="4">
    <source>
        <dbReference type="PROSITE" id="PS51192"/>
    </source>
</evidence>
<dbReference type="Gene3D" id="3.40.50.300">
    <property type="entry name" value="P-loop containing nucleotide triphosphate hydrolases"/>
    <property type="match status" value="1"/>
</dbReference>
<dbReference type="InterPro" id="IPR000330">
    <property type="entry name" value="SNF2_N"/>
</dbReference>
<gene>
    <name evidence="6" type="ORF">ACETWP_12430</name>
</gene>
<dbReference type="Pfam" id="PF00271">
    <property type="entry name" value="Helicase_C"/>
    <property type="match status" value="1"/>
</dbReference>
<keyword evidence="2" id="KW-0479">Metal-binding</keyword>
<dbReference type="SMART" id="SM00487">
    <property type="entry name" value="DEXDc"/>
    <property type="match status" value="1"/>
</dbReference>
<dbReference type="PROSITE" id="PS51194">
    <property type="entry name" value="HELICASE_CTER"/>
    <property type="match status" value="1"/>
</dbReference>
<proteinExistence type="predicted"/>
<organism evidence="6 7">
    <name type="scientific">Arthrobacter halodurans</name>
    <dbReference type="NCBI Taxonomy" id="516699"/>
    <lineage>
        <taxon>Bacteria</taxon>
        <taxon>Bacillati</taxon>
        <taxon>Actinomycetota</taxon>
        <taxon>Actinomycetes</taxon>
        <taxon>Micrococcales</taxon>
        <taxon>Micrococcaceae</taxon>
        <taxon>Arthrobacter</taxon>
    </lineage>
</organism>
<name>A0ABV4UP22_9MICC</name>
<dbReference type="CDD" id="cd18793">
    <property type="entry name" value="SF2_C_SNF"/>
    <property type="match status" value="1"/>
</dbReference>